<feature type="region of interest" description="Disordered" evidence="1">
    <location>
        <begin position="1"/>
        <end position="72"/>
    </location>
</feature>
<proteinExistence type="predicted"/>
<accession>A0A6J4K1N2</accession>
<protein>
    <submittedName>
        <fullName evidence="2">Uncharacterized protein</fullName>
    </submittedName>
</protein>
<feature type="non-terminal residue" evidence="2">
    <location>
        <position position="1"/>
    </location>
</feature>
<gene>
    <name evidence="2" type="ORF">AVDCRST_MAG61-526</name>
</gene>
<organism evidence="2">
    <name type="scientific">uncultured Friedmanniella sp</name>
    <dbReference type="NCBI Taxonomy" id="335381"/>
    <lineage>
        <taxon>Bacteria</taxon>
        <taxon>Bacillati</taxon>
        <taxon>Actinomycetota</taxon>
        <taxon>Actinomycetes</taxon>
        <taxon>Propionibacteriales</taxon>
        <taxon>Nocardioidaceae</taxon>
        <taxon>Friedmanniella</taxon>
        <taxon>environmental samples</taxon>
    </lineage>
</organism>
<dbReference type="EMBL" id="CADCTT010000056">
    <property type="protein sequence ID" value="CAA9293449.1"/>
    <property type="molecule type" value="Genomic_DNA"/>
</dbReference>
<dbReference type="AlphaFoldDB" id="A0A6J4K1N2"/>
<sequence>GGTTTVWKGPLDELTRPPSFGPDDRGCVLGHRPPLQPQHQHGADRLRGQHAAPGPTDPDLPRRLDPDPRRVL</sequence>
<feature type="compositionally biased region" description="Basic and acidic residues" evidence="1">
    <location>
        <begin position="59"/>
        <end position="72"/>
    </location>
</feature>
<evidence type="ECO:0000313" key="2">
    <source>
        <dbReference type="EMBL" id="CAA9293449.1"/>
    </source>
</evidence>
<name>A0A6J4K1N2_9ACTN</name>
<feature type="non-terminal residue" evidence="2">
    <location>
        <position position="72"/>
    </location>
</feature>
<reference evidence="2" key="1">
    <citation type="submission" date="2020-02" db="EMBL/GenBank/DDBJ databases">
        <authorList>
            <person name="Meier V. D."/>
        </authorList>
    </citation>
    <scope>NUCLEOTIDE SEQUENCE</scope>
    <source>
        <strain evidence="2">AVDCRST_MAG61</strain>
    </source>
</reference>
<evidence type="ECO:0000256" key="1">
    <source>
        <dbReference type="SAM" id="MobiDB-lite"/>
    </source>
</evidence>